<proteinExistence type="predicted"/>
<name>A0A511KJ18_RHOTO</name>
<gene>
    <name evidence="3" type="ORF">Rt10032_c10g4367</name>
</gene>
<accession>A0A511KJ18</accession>
<organism evidence="3 4">
    <name type="scientific">Rhodotorula toruloides</name>
    <name type="common">Yeast</name>
    <name type="synonym">Rhodosporidium toruloides</name>
    <dbReference type="NCBI Taxonomy" id="5286"/>
    <lineage>
        <taxon>Eukaryota</taxon>
        <taxon>Fungi</taxon>
        <taxon>Dikarya</taxon>
        <taxon>Basidiomycota</taxon>
        <taxon>Pucciniomycotina</taxon>
        <taxon>Microbotryomycetes</taxon>
        <taxon>Sporidiobolales</taxon>
        <taxon>Sporidiobolaceae</taxon>
        <taxon>Rhodotorula</taxon>
    </lineage>
</organism>
<feature type="domain" description="DUF7727" evidence="2">
    <location>
        <begin position="1"/>
        <end position="136"/>
    </location>
</feature>
<dbReference type="PANTHER" id="PTHR40629:SF1">
    <property type="entry name" value="PRO41 PROTEIN"/>
    <property type="match status" value="1"/>
</dbReference>
<dbReference type="AlphaFoldDB" id="A0A511KJ18"/>
<reference evidence="3 4" key="1">
    <citation type="submission" date="2019-07" db="EMBL/GenBank/DDBJ databases">
        <title>Rhodotorula toruloides NBRC10032 genome sequencing.</title>
        <authorList>
            <person name="Shida Y."/>
            <person name="Takaku H."/>
            <person name="Ogasawara W."/>
            <person name="Mori K."/>
        </authorList>
    </citation>
    <scope>NUCLEOTIDE SEQUENCE [LARGE SCALE GENOMIC DNA]</scope>
    <source>
        <strain evidence="3 4">NBRC10032</strain>
    </source>
</reference>
<protein>
    <submittedName>
        <fullName evidence="3">PRO41 protein</fullName>
    </submittedName>
</protein>
<feature type="transmembrane region" description="Helical" evidence="1">
    <location>
        <begin position="103"/>
        <end position="131"/>
    </location>
</feature>
<evidence type="ECO:0000256" key="1">
    <source>
        <dbReference type="SAM" id="Phobius"/>
    </source>
</evidence>
<dbReference type="Proteomes" id="UP000321518">
    <property type="component" value="Unassembled WGS sequence"/>
</dbReference>
<sequence length="175" mass="19532">MGALMWHGWARLLALTSGAYVAWAALWGLFYRKFFWDFVGGRLGPHGIVPPPQAALFEKLIVKFPVLQCVNIVNGLVTLALEWPLPVVKKLDMYGSINVRLGLYLWSAFVAAFVYQTAFASLFYLVTLLAYARALKQVQLELFCLRLADRSRLATETLAVSLPSLCGSHELPQSI</sequence>
<dbReference type="Pfam" id="PF24853">
    <property type="entry name" value="DUF7727"/>
    <property type="match status" value="1"/>
</dbReference>
<dbReference type="EMBL" id="BJWK01000010">
    <property type="protein sequence ID" value="GEM10350.1"/>
    <property type="molecule type" value="Genomic_DNA"/>
</dbReference>
<keyword evidence="1" id="KW-1133">Transmembrane helix</keyword>
<dbReference type="InterPro" id="IPR056144">
    <property type="entry name" value="DUF7727"/>
</dbReference>
<dbReference type="PANTHER" id="PTHR40629">
    <property type="entry name" value="PRO41 PROTEIN"/>
    <property type="match status" value="1"/>
</dbReference>
<dbReference type="OrthoDB" id="2110422at2759"/>
<keyword evidence="1" id="KW-0472">Membrane</keyword>
<feature type="transmembrane region" description="Helical" evidence="1">
    <location>
        <begin position="12"/>
        <end position="30"/>
    </location>
</feature>
<evidence type="ECO:0000259" key="2">
    <source>
        <dbReference type="Pfam" id="PF24853"/>
    </source>
</evidence>
<evidence type="ECO:0000313" key="3">
    <source>
        <dbReference type="EMBL" id="GEM10350.1"/>
    </source>
</evidence>
<comment type="caution">
    <text evidence="3">The sequence shown here is derived from an EMBL/GenBank/DDBJ whole genome shotgun (WGS) entry which is preliminary data.</text>
</comment>
<keyword evidence="1" id="KW-0812">Transmembrane</keyword>
<evidence type="ECO:0000313" key="4">
    <source>
        <dbReference type="Proteomes" id="UP000321518"/>
    </source>
</evidence>